<dbReference type="AlphaFoldDB" id="E3NHV9"/>
<evidence type="ECO:0000313" key="3">
    <source>
        <dbReference type="Proteomes" id="UP000008281"/>
    </source>
</evidence>
<proteinExistence type="predicted"/>
<dbReference type="InParanoid" id="E3NHV9"/>
<dbReference type="Proteomes" id="UP000008281">
    <property type="component" value="Unassembled WGS sequence"/>
</dbReference>
<feature type="region of interest" description="Disordered" evidence="1">
    <location>
        <begin position="1"/>
        <end position="24"/>
    </location>
</feature>
<accession>E3NHV9</accession>
<evidence type="ECO:0000256" key="1">
    <source>
        <dbReference type="SAM" id="MobiDB-lite"/>
    </source>
</evidence>
<dbReference type="EMBL" id="DS268687">
    <property type="protein sequence ID" value="EFO98421.1"/>
    <property type="molecule type" value="Genomic_DNA"/>
</dbReference>
<dbReference type="HOGENOM" id="CLU_1572052_0_0_1"/>
<sequence>MFMARTESSDVFTQTASENDDDDQTQVFGAGREENGVETSVLSILSDCHADSRRRREAAICFKNAPEIGDSFTFELFETGTTTKEHAKNGKKIFKDVDEGLKQSEKYNGSVICETTITFYGSTIAPQNFCLCGRGGRNPCPQRHNDASIRLDIENIDEEIILIQKCNYLD</sequence>
<protein>
    <submittedName>
        <fullName evidence="2">Uncharacterized protein</fullName>
    </submittedName>
</protein>
<keyword evidence="3" id="KW-1185">Reference proteome</keyword>
<name>E3NHV9_CAERE</name>
<organism evidence="3">
    <name type="scientific">Caenorhabditis remanei</name>
    <name type="common">Caenorhabditis vulgaris</name>
    <dbReference type="NCBI Taxonomy" id="31234"/>
    <lineage>
        <taxon>Eukaryota</taxon>
        <taxon>Metazoa</taxon>
        <taxon>Ecdysozoa</taxon>
        <taxon>Nematoda</taxon>
        <taxon>Chromadorea</taxon>
        <taxon>Rhabditida</taxon>
        <taxon>Rhabditina</taxon>
        <taxon>Rhabditomorpha</taxon>
        <taxon>Rhabditoidea</taxon>
        <taxon>Rhabditidae</taxon>
        <taxon>Peloderinae</taxon>
        <taxon>Caenorhabditis</taxon>
    </lineage>
</organism>
<gene>
    <name evidence="2" type="ORF">CRE_01402</name>
</gene>
<reference evidence="2" key="1">
    <citation type="submission" date="2007-07" db="EMBL/GenBank/DDBJ databases">
        <title>PCAP assembly of the Caenorhabditis remanei genome.</title>
        <authorList>
            <consortium name="The Caenorhabditis remanei Sequencing Consortium"/>
            <person name="Wilson R.K."/>
        </authorList>
    </citation>
    <scope>NUCLEOTIDE SEQUENCE [LARGE SCALE GENOMIC DNA]</scope>
    <source>
        <strain evidence="2">PB4641</strain>
    </source>
</reference>
<evidence type="ECO:0000313" key="2">
    <source>
        <dbReference type="EMBL" id="EFO98421.1"/>
    </source>
</evidence>